<dbReference type="EMBL" id="ML976072">
    <property type="protein sequence ID" value="KAF1939889.1"/>
    <property type="molecule type" value="Genomic_DNA"/>
</dbReference>
<organism evidence="2 3">
    <name type="scientific">Clathrospora elynae</name>
    <dbReference type="NCBI Taxonomy" id="706981"/>
    <lineage>
        <taxon>Eukaryota</taxon>
        <taxon>Fungi</taxon>
        <taxon>Dikarya</taxon>
        <taxon>Ascomycota</taxon>
        <taxon>Pezizomycotina</taxon>
        <taxon>Dothideomycetes</taxon>
        <taxon>Pleosporomycetidae</taxon>
        <taxon>Pleosporales</taxon>
        <taxon>Diademaceae</taxon>
        <taxon>Clathrospora</taxon>
    </lineage>
</organism>
<keyword evidence="1" id="KW-0472">Membrane</keyword>
<keyword evidence="1" id="KW-1133">Transmembrane helix</keyword>
<name>A0A6A5SKD7_9PLEO</name>
<protein>
    <recommendedName>
        <fullName evidence="4">MARVEL domain-containing protein</fullName>
    </recommendedName>
</protein>
<sequence length="219" mass="24134">MMKINPAPFHLAQAIITGLVVVLSVAILGTSAHTLDVFNKQHMSNPWWAPMWPQHFDTQGTKALIASSVVTLVLCGAFLIASFIPQLALRQKHTLRALLSLATLLPSLLLTLVTLIWAHLLNNNAPESDTIQTWTCKMQYNQPVAQDLPRAIAMPSGMGNSDFKGLCQQSRFALYATLIVFLLVGASMGVTMVTWMADKWSARRERKEIEMGIVPVPIS</sequence>
<feature type="transmembrane region" description="Helical" evidence="1">
    <location>
        <begin position="63"/>
        <end position="85"/>
    </location>
</feature>
<proteinExistence type="predicted"/>
<feature type="transmembrane region" description="Helical" evidence="1">
    <location>
        <begin position="97"/>
        <end position="120"/>
    </location>
</feature>
<reference evidence="2" key="1">
    <citation type="journal article" date="2020" name="Stud. Mycol.">
        <title>101 Dothideomycetes genomes: a test case for predicting lifestyles and emergence of pathogens.</title>
        <authorList>
            <person name="Haridas S."/>
            <person name="Albert R."/>
            <person name="Binder M."/>
            <person name="Bloem J."/>
            <person name="Labutti K."/>
            <person name="Salamov A."/>
            <person name="Andreopoulos B."/>
            <person name="Baker S."/>
            <person name="Barry K."/>
            <person name="Bills G."/>
            <person name="Bluhm B."/>
            <person name="Cannon C."/>
            <person name="Castanera R."/>
            <person name="Culley D."/>
            <person name="Daum C."/>
            <person name="Ezra D."/>
            <person name="Gonzalez J."/>
            <person name="Henrissat B."/>
            <person name="Kuo A."/>
            <person name="Liang C."/>
            <person name="Lipzen A."/>
            <person name="Lutzoni F."/>
            <person name="Magnuson J."/>
            <person name="Mondo S."/>
            <person name="Nolan M."/>
            <person name="Ohm R."/>
            <person name="Pangilinan J."/>
            <person name="Park H.-J."/>
            <person name="Ramirez L."/>
            <person name="Alfaro M."/>
            <person name="Sun H."/>
            <person name="Tritt A."/>
            <person name="Yoshinaga Y."/>
            <person name="Zwiers L.-H."/>
            <person name="Turgeon B."/>
            <person name="Goodwin S."/>
            <person name="Spatafora J."/>
            <person name="Crous P."/>
            <person name="Grigoriev I."/>
        </authorList>
    </citation>
    <scope>NUCLEOTIDE SEQUENCE</scope>
    <source>
        <strain evidence="2">CBS 161.51</strain>
    </source>
</reference>
<keyword evidence="3" id="KW-1185">Reference proteome</keyword>
<evidence type="ECO:0000256" key="1">
    <source>
        <dbReference type="SAM" id="Phobius"/>
    </source>
</evidence>
<gene>
    <name evidence="2" type="ORF">EJ02DRAFT_242649</name>
</gene>
<evidence type="ECO:0008006" key="4">
    <source>
        <dbReference type="Google" id="ProtNLM"/>
    </source>
</evidence>
<accession>A0A6A5SKD7</accession>
<dbReference type="OrthoDB" id="3890746at2759"/>
<keyword evidence="1" id="KW-0812">Transmembrane</keyword>
<feature type="transmembrane region" description="Helical" evidence="1">
    <location>
        <begin position="172"/>
        <end position="197"/>
    </location>
</feature>
<evidence type="ECO:0000313" key="3">
    <source>
        <dbReference type="Proteomes" id="UP000800038"/>
    </source>
</evidence>
<evidence type="ECO:0000313" key="2">
    <source>
        <dbReference type="EMBL" id="KAF1939889.1"/>
    </source>
</evidence>
<dbReference type="AlphaFoldDB" id="A0A6A5SKD7"/>
<dbReference type="Proteomes" id="UP000800038">
    <property type="component" value="Unassembled WGS sequence"/>
</dbReference>